<feature type="chain" id="PRO_5037528413" evidence="9">
    <location>
        <begin position="21"/>
        <end position="337"/>
    </location>
</feature>
<keyword evidence="2" id="KW-0813">Transport</keyword>
<evidence type="ECO:0000313" key="10">
    <source>
        <dbReference type="EMBL" id="MBF4766679.1"/>
    </source>
</evidence>
<dbReference type="GO" id="GO:0030288">
    <property type="term" value="C:outer membrane-bounded periplasmic space"/>
    <property type="evidence" value="ECO:0007669"/>
    <property type="project" value="TreeGrafter"/>
</dbReference>
<keyword evidence="5 9" id="KW-0732">Signal</keyword>
<reference evidence="10" key="1">
    <citation type="submission" date="2020-11" db="EMBL/GenBank/DDBJ databases">
        <title>Nocardioides cynanchi sp. nov., isolated from soil of rhizosphere of Cynanchum wilfordii.</title>
        <authorList>
            <person name="Lee J.-S."/>
            <person name="Suh M.K."/>
            <person name="Kim J.-S."/>
        </authorList>
    </citation>
    <scope>NUCLEOTIDE SEQUENCE</scope>
    <source>
        <strain evidence="10">KCTC 19276</strain>
    </source>
</reference>
<gene>
    <name evidence="10" type="ORF">ISU10_02725</name>
</gene>
<dbReference type="PANTHER" id="PTHR30006">
    <property type="entry name" value="THIAMINE-BINDING PERIPLASMIC PROTEIN-RELATED"/>
    <property type="match status" value="1"/>
</dbReference>
<dbReference type="InterPro" id="IPR026045">
    <property type="entry name" value="Ferric-bd"/>
</dbReference>
<evidence type="ECO:0000256" key="2">
    <source>
        <dbReference type="ARBA" id="ARBA00022448"/>
    </source>
</evidence>
<dbReference type="EMBL" id="JADKPO010000002">
    <property type="protein sequence ID" value="MBF4766679.1"/>
    <property type="molecule type" value="Genomic_DNA"/>
</dbReference>
<dbReference type="CDD" id="cd13543">
    <property type="entry name" value="PBP2_Fbp"/>
    <property type="match status" value="1"/>
</dbReference>
<dbReference type="PIRSF" id="PIRSF002825">
    <property type="entry name" value="CfbpA"/>
    <property type="match status" value="1"/>
</dbReference>
<dbReference type="InterPro" id="IPR006061">
    <property type="entry name" value="SBP_1_CS"/>
</dbReference>
<dbReference type="PROSITE" id="PS01037">
    <property type="entry name" value="SBP_BACTERIAL_1"/>
    <property type="match status" value="1"/>
</dbReference>
<evidence type="ECO:0000256" key="7">
    <source>
        <dbReference type="ARBA" id="ARBA00023065"/>
    </source>
</evidence>
<dbReference type="GO" id="GO:0046872">
    <property type="term" value="F:metal ion binding"/>
    <property type="evidence" value="ECO:0007669"/>
    <property type="project" value="UniProtKB-KW"/>
</dbReference>
<proteinExistence type="inferred from homology"/>
<feature type="binding site" evidence="8">
    <location>
        <position position="87"/>
    </location>
    <ligand>
        <name>Fe cation</name>
        <dbReference type="ChEBI" id="CHEBI:24875"/>
    </ligand>
</feature>
<dbReference type="SUPFAM" id="SSF53850">
    <property type="entry name" value="Periplasmic binding protein-like II"/>
    <property type="match status" value="1"/>
</dbReference>
<feature type="binding site" evidence="8">
    <location>
        <position position="39"/>
    </location>
    <ligand>
        <name>Fe cation</name>
        <dbReference type="ChEBI" id="CHEBI:24875"/>
    </ligand>
</feature>
<feature type="binding site" evidence="8">
    <location>
        <position position="223"/>
    </location>
    <ligand>
        <name>Fe cation</name>
        <dbReference type="ChEBI" id="CHEBI:24875"/>
    </ligand>
</feature>
<keyword evidence="7" id="KW-0406">Ion transport</keyword>
<dbReference type="Gene3D" id="3.40.190.10">
    <property type="entry name" value="Periplasmic binding protein-like II"/>
    <property type="match status" value="2"/>
</dbReference>
<keyword evidence="3" id="KW-0410">Iron transport</keyword>
<dbReference type="Proteomes" id="UP000660668">
    <property type="component" value="Unassembled WGS sequence"/>
</dbReference>
<dbReference type="RefSeq" id="WP_194694830.1">
    <property type="nucleotide sequence ID" value="NZ_JADKPO010000002.1"/>
</dbReference>
<keyword evidence="4 8" id="KW-0479">Metal-binding</keyword>
<dbReference type="GO" id="GO:0055085">
    <property type="term" value="P:transmembrane transport"/>
    <property type="evidence" value="ECO:0007669"/>
    <property type="project" value="InterPro"/>
</dbReference>
<dbReference type="Pfam" id="PF01547">
    <property type="entry name" value="SBP_bac_1"/>
    <property type="match status" value="1"/>
</dbReference>
<comment type="similarity">
    <text evidence="1">Belongs to the bacterial solute-binding protein 1 family.</text>
</comment>
<evidence type="ECO:0000256" key="1">
    <source>
        <dbReference type="ARBA" id="ARBA00008520"/>
    </source>
</evidence>
<keyword evidence="11" id="KW-1185">Reference proteome</keyword>
<evidence type="ECO:0000256" key="9">
    <source>
        <dbReference type="SAM" id="SignalP"/>
    </source>
</evidence>
<feature type="binding site" evidence="8">
    <location>
        <position position="224"/>
    </location>
    <ligand>
        <name>Fe cation</name>
        <dbReference type="ChEBI" id="CHEBI:24875"/>
    </ligand>
</feature>
<evidence type="ECO:0000256" key="5">
    <source>
        <dbReference type="ARBA" id="ARBA00022729"/>
    </source>
</evidence>
<dbReference type="PANTHER" id="PTHR30006:SF15">
    <property type="entry name" value="IRON-UTILIZATION PERIPLASMIC PROTEIN"/>
    <property type="match status" value="1"/>
</dbReference>
<evidence type="ECO:0000256" key="3">
    <source>
        <dbReference type="ARBA" id="ARBA00022496"/>
    </source>
</evidence>
<dbReference type="GO" id="GO:0006826">
    <property type="term" value="P:iron ion transport"/>
    <property type="evidence" value="ECO:0007669"/>
    <property type="project" value="UniProtKB-KW"/>
</dbReference>
<name>A0A930YL40_9ACTN</name>
<dbReference type="AlphaFoldDB" id="A0A930YL40"/>
<dbReference type="InterPro" id="IPR006059">
    <property type="entry name" value="SBP"/>
</dbReference>
<evidence type="ECO:0000256" key="6">
    <source>
        <dbReference type="ARBA" id="ARBA00023004"/>
    </source>
</evidence>
<evidence type="ECO:0000256" key="4">
    <source>
        <dbReference type="ARBA" id="ARBA00022723"/>
    </source>
</evidence>
<dbReference type="PROSITE" id="PS51257">
    <property type="entry name" value="PROKAR_LIPOPROTEIN"/>
    <property type="match status" value="1"/>
</dbReference>
<comment type="caution">
    <text evidence="10">The sequence shown here is derived from an EMBL/GenBank/DDBJ whole genome shotgun (WGS) entry which is preliminary data.</text>
</comment>
<organism evidence="10 11">
    <name type="scientific">Nocardioides agariphilus</name>
    <dbReference type="NCBI Taxonomy" id="433664"/>
    <lineage>
        <taxon>Bacteria</taxon>
        <taxon>Bacillati</taxon>
        <taxon>Actinomycetota</taxon>
        <taxon>Actinomycetes</taxon>
        <taxon>Propionibacteriales</taxon>
        <taxon>Nocardioidaceae</taxon>
        <taxon>Nocardioides</taxon>
    </lineage>
</organism>
<sequence>MQRPAVLLRLVALSLVTAVAATGCSGDDGPSIVVYNAQHEQLLEEIAPLFTKQTGIKVELRSGDDAELSAQLVQEGDASPADVFLTENSPAMSAVERAGLLAPLDPAALEPIPAQYRPESGLWTGFVARSTVLVYNPDLISESELPSSILDLAKPEYAGKVSFSPTGADFQAIVAAVLDLEGEDATREWLAGLKANGTVYDGNNVVLESVNAGESAIGIEYHYYWYRDHKESGENSDNSSLYFFGDQDPGAFLSISGAGVLKSSDHADDAQKFVAFLTSEEGQQALADSYALEYPLNPAVSLDPSVKPLSELQPPAIDISDLDGATVIALMTEAGFL</sequence>
<evidence type="ECO:0000256" key="8">
    <source>
        <dbReference type="PIRSR" id="PIRSR002825-1"/>
    </source>
</evidence>
<feature type="signal peptide" evidence="9">
    <location>
        <begin position="1"/>
        <end position="20"/>
    </location>
</feature>
<evidence type="ECO:0000313" key="11">
    <source>
        <dbReference type="Proteomes" id="UP000660668"/>
    </source>
</evidence>
<accession>A0A930YL40</accession>
<keyword evidence="6 8" id="KW-0408">Iron</keyword>
<protein>
    <submittedName>
        <fullName evidence="10">Iron ABC transporter substrate-binding protein</fullName>
    </submittedName>
</protein>